<dbReference type="CDD" id="cd03011">
    <property type="entry name" value="TlpA_like_ScsD_MtbDsbE"/>
    <property type="match status" value="1"/>
</dbReference>
<dbReference type="InterPro" id="IPR050553">
    <property type="entry name" value="Thioredoxin_ResA/DsbE_sf"/>
</dbReference>
<organism evidence="3">
    <name type="scientific">Candidatus Thiocaldithrix dubininis</name>
    <dbReference type="NCBI Taxonomy" id="3080823"/>
    <lineage>
        <taxon>Bacteria</taxon>
        <taxon>Pseudomonadati</taxon>
        <taxon>Pseudomonadota</taxon>
        <taxon>Gammaproteobacteria</taxon>
        <taxon>Thiotrichales</taxon>
        <taxon>Thiotrichaceae</taxon>
        <taxon>Candidatus Thiocaldithrix</taxon>
    </lineage>
</organism>
<dbReference type="PANTHER" id="PTHR42852:SF17">
    <property type="entry name" value="THIOREDOXIN-LIKE PROTEIN HI_1115"/>
    <property type="match status" value="1"/>
</dbReference>
<dbReference type="GO" id="GO:0016491">
    <property type="term" value="F:oxidoreductase activity"/>
    <property type="evidence" value="ECO:0007669"/>
    <property type="project" value="InterPro"/>
</dbReference>
<dbReference type="EMBL" id="CP124755">
    <property type="protein sequence ID" value="WGZ91090.1"/>
    <property type="molecule type" value="Genomic_DNA"/>
</dbReference>
<protein>
    <submittedName>
        <fullName evidence="3">Protein disulfide oxidoreductase</fullName>
    </submittedName>
</protein>
<dbReference type="InterPro" id="IPR036249">
    <property type="entry name" value="Thioredoxin-like_sf"/>
</dbReference>
<proteinExistence type="predicted"/>
<dbReference type="Proteomes" id="UP001300672">
    <property type="component" value="Chromosome"/>
</dbReference>
<evidence type="ECO:0000256" key="1">
    <source>
        <dbReference type="SAM" id="Phobius"/>
    </source>
</evidence>
<dbReference type="PANTHER" id="PTHR42852">
    <property type="entry name" value="THIOL:DISULFIDE INTERCHANGE PROTEIN DSBE"/>
    <property type="match status" value="1"/>
</dbReference>
<sequence length="180" mass="20551">MTRLITPNTPNKTRRWLRWLMEFAILALILVGVRTWQQWGMITGEAPSFERMSLNGQTVNLDDFRGKPVLIHFWADWCPMCKMEQSTISAISQDWPVITVAFQSGNEANVQKYMSEHKIETWLTIVDADGTLAKQYGVTGVPSAYILDAEGNIRFKEIGLTSSWGLRARLWLAQQLSKSE</sequence>
<dbReference type="Pfam" id="PF00578">
    <property type="entry name" value="AhpC-TSA"/>
    <property type="match status" value="1"/>
</dbReference>
<feature type="transmembrane region" description="Helical" evidence="1">
    <location>
        <begin position="16"/>
        <end position="33"/>
    </location>
</feature>
<gene>
    <name evidence="3" type="ORF">QJT80_01140</name>
</gene>
<keyword evidence="1" id="KW-0472">Membrane</keyword>
<name>A0AA95H7X5_9GAMM</name>
<dbReference type="InterPro" id="IPR013766">
    <property type="entry name" value="Thioredoxin_domain"/>
</dbReference>
<dbReference type="Gene3D" id="3.40.30.10">
    <property type="entry name" value="Glutaredoxin"/>
    <property type="match status" value="1"/>
</dbReference>
<dbReference type="AlphaFoldDB" id="A0AA95H7X5"/>
<evidence type="ECO:0000313" key="3">
    <source>
        <dbReference type="EMBL" id="WGZ91090.1"/>
    </source>
</evidence>
<dbReference type="InterPro" id="IPR000866">
    <property type="entry name" value="AhpC/TSA"/>
</dbReference>
<evidence type="ECO:0000259" key="2">
    <source>
        <dbReference type="PROSITE" id="PS51352"/>
    </source>
</evidence>
<dbReference type="PROSITE" id="PS51352">
    <property type="entry name" value="THIOREDOXIN_2"/>
    <property type="match status" value="1"/>
</dbReference>
<reference evidence="3" key="1">
    <citation type="journal article" date="2023" name="Int. J. Mol. Sci.">
        <title>Metagenomics Revealed a New Genus 'Candidatus Thiocaldithrix dubininis' gen. nov., sp. nov. and a New Species 'Candidatus Thiothrix putei' sp. nov. in the Family Thiotrichaceae, Some Members of Which Have Traits of Both Na+- and H+-Motive Energetics.</title>
        <authorList>
            <person name="Ravin N.V."/>
            <person name="Muntyan M.S."/>
            <person name="Smolyakov D.D."/>
            <person name="Rudenko T.S."/>
            <person name="Beletsky A.V."/>
            <person name="Mardanov A.V."/>
            <person name="Grabovich M.Y."/>
        </authorList>
    </citation>
    <scope>NUCLEOTIDE SEQUENCE</scope>
    <source>
        <strain evidence="3">GKL-01</strain>
    </source>
</reference>
<dbReference type="KEGG" id="tdu:QJT80_01140"/>
<dbReference type="SUPFAM" id="SSF52833">
    <property type="entry name" value="Thioredoxin-like"/>
    <property type="match status" value="1"/>
</dbReference>
<keyword evidence="1" id="KW-0812">Transmembrane</keyword>
<dbReference type="GO" id="GO:0016209">
    <property type="term" value="F:antioxidant activity"/>
    <property type="evidence" value="ECO:0007669"/>
    <property type="project" value="InterPro"/>
</dbReference>
<reference evidence="3" key="2">
    <citation type="submission" date="2023-04" db="EMBL/GenBank/DDBJ databases">
        <authorList>
            <person name="Beletskiy A.V."/>
            <person name="Mardanov A.V."/>
            <person name="Ravin N.V."/>
        </authorList>
    </citation>
    <scope>NUCLEOTIDE SEQUENCE</scope>
    <source>
        <strain evidence="3">GKL-01</strain>
    </source>
</reference>
<feature type="domain" description="Thioredoxin" evidence="2">
    <location>
        <begin position="40"/>
        <end position="177"/>
    </location>
</feature>
<accession>A0AA95H7X5</accession>
<keyword evidence="1" id="KW-1133">Transmembrane helix</keyword>